<dbReference type="GO" id="GO:0005874">
    <property type="term" value="C:microtubule"/>
    <property type="evidence" value="ECO:0007669"/>
    <property type="project" value="UniProtKB-KW"/>
</dbReference>
<organism evidence="9 10">
    <name type="scientific">Amborella trichopoda</name>
    <dbReference type="NCBI Taxonomy" id="13333"/>
    <lineage>
        <taxon>Eukaryota</taxon>
        <taxon>Viridiplantae</taxon>
        <taxon>Streptophyta</taxon>
        <taxon>Embryophyta</taxon>
        <taxon>Tracheophyta</taxon>
        <taxon>Spermatophyta</taxon>
        <taxon>Magnoliopsida</taxon>
        <taxon>Amborellales</taxon>
        <taxon>Amborellaceae</taxon>
        <taxon>Amborella</taxon>
    </lineage>
</organism>
<feature type="compositionally biased region" description="Polar residues" evidence="7">
    <location>
        <begin position="181"/>
        <end position="191"/>
    </location>
</feature>
<keyword evidence="6" id="KW-0175">Coiled coil</keyword>
<dbReference type="PANTHER" id="PTHR46372:SF2">
    <property type="entry name" value="PROTEIN WVD2-LIKE 3"/>
    <property type="match status" value="1"/>
</dbReference>
<feature type="compositionally biased region" description="Basic and acidic residues" evidence="7">
    <location>
        <begin position="93"/>
        <end position="105"/>
    </location>
</feature>
<comment type="subcellular location">
    <subcellularLocation>
        <location evidence="1">Cytoplasm</location>
        <location evidence="1">Cytoskeleton</location>
    </subcellularLocation>
</comment>
<dbReference type="HOGENOM" id="CLU_042861_1_0_1"/>
<dbReference type="GO" id="GO:0000226">
    <property type="term" value="P:microtubule cytoskeleton organization"/>
    <property type="evidence" value="ECO:0007669"/>
    <property type="project" value="InterPro"/>
</dbReference>
<protein>
    <recommendedName>
        <fullName evidence="8">TPX2 C-terminal domain-containing protein</fullName>
    </recommendedName>
</protein>
<evidence type="ECO:0000256" key="2">
    <source>
        <dbReference type="ARBA" id="ARBA00005885"/>
    </source>
</evidence>
<feature type="region of interest" description="Disordered" evidence="7">
    <location>
        <begin position="18"/>
        <end position="48"/>
    </location>
</feature>
<feature type="compositionally biased region" description="Basic and acidic residues" evidence="7">
    <location>
        <begin position="119"/>
        <end position="137"/>
    </location>
</feature>
<dbReference type="PANTHER" id="PTHR46372">
    <property type="entry name" value="PROTEIN WVD2-LIKE 3"/>
    <property type="match status" value="1"/>
</dbReference>
<evidence type="ECO:0000259" key="8">
    <source>
        <dbReference type="Pfam" id="PF06886"/>
    </source>
</evidence>
<evidence type="ECO:0000256" key="6">
    <source>
        <dbReference type="SAM" id="Coils"/>
    </source>
</evidence>
<evidence type="ECO:0000256" key="1">
    <source>
        <dbReference type="ARBA" id="ARBA00004245"/>
    </source>
</evidence>
<reference evidence="10" key="1">
    <citation type="journal article" date="2013" name="Science">
        <title>The Amborella genome and the evolution of flowering plants.</title>
        <authorList>
            <consortium name="Amborella Genome Project"/>
        </authorList>
    </citation>
    <scope>NUCLEOTIDE SEQUENCE [LARGE SCALE GENOMIC DNA]</scope>
</reference>
<dbReference type="EMBL" id="KI394767">
    <property type="protein sequence ID" value="ERN01400.1"/>
    <property type="molecule type" value="Genomic_DNA"/>
</dbReference>
<dbReference type="InterPro" id="IPR027329">
    <property type="entry name" value="TPX2_C"/>
</dbReference>
<name>W1P369_AMBTC</name>
<keyword evidence="10" id="KW-1185">Reference proteome</keyword>
<feature type="domain" description="TPX2 C-terminal" evidence="8">
    <location>
        <begin position="249"/>
        <end position="325"/>
    </location>
</feature>
<feature type="region of interest" description="Disordered" evidence="7">
    <location>
        <begin position="305"/>
        <end position="366"/>
    </location>
</feature>
<dbReference type="AlphaFoldDB" id="W1P369"/>
<evidence type="ECO:0000256" key="5">
    <source>
        <dbReference type="ARBA" id="ARBA00023212"/>
    </source>
</evidence>
<keyword evidence="3" id="KW-0963">Cytoplasm</keyword>
<comment type="similarity">
    <text evidence="2">Belongs to the TPX2 family.</text>
</comment>
<proteinExistence type="inferred from homology"/>
<dbReference type="Proteomes" id="UP000017836">
    <property type="component" value="Unassembled WGS sequence"/>
</dbReference>
<evidence type="ECO:0000256" key="3">
    <source>
        <dbReference type="ARBA" id="ARBA00022490"/>
    </source>
</evidence>
<feature type="compositionally biased region" description="Basic and acidic residues" evidence="7">
    <location>
        <begin position="337"/>
        <end position="358"/>
    </location>
</feature>
<dbReference type="Gramene" id="ERN01400">
    <property type="protein sequence ID" value="ERN01400"/>
    <property type="gene ID" value="AMTR_s00002p00263250"/>
</dbReference>
<dbReference type="Pfam" id="PF06886">
    <property type="entry name" value="TPX2"/>
    <property type="match status" value="1"/>
</dbReference>
<dbReference type="eggNOG" id="ENOG502RERJ">
    <property type="taxonomic scope" value="Eukaryota"/>
</dbReference>
<gene>
    <name evidence="9" type="ORF">AMTR_s00002p00263250</name>
</gene>
<evidence type="ECO:0000256" key="7">
    <source>
        <dbReference type="SAM" id="MobiDB-lite"/>
    </source>
</evidence>
<feature type="region of interest" description="Disordered" evidence="7">
    <location>
        <begin position="93"/>
        <end position="225"/>
    </location>
</feature>
<dbReference type="GO" id="GO:0008017">
    <property type="term" value="F:microtubule binding"/>
    <property type="evidence" value="ECO:0007669"/>
    <property type="project" value="InterPro"/>
</dbReference>
<evidence type="ECO:0000256" key="4">
    <source>
        <dbReference type="ARBA" id="ARBA00022701"/>
    </source>
</evidence>
<dbReference type="InterPro" id="IPR044806">
    <property type="entry name" value="WVD2/WDL1-4"/>
</dbReference>
<evidence type="ECO:0000313" key="9">
    <source>
        <dbReference type="EMBL" id="ERN01400.1"/>
    </source>
</evidence>
<keyword evidence="5" id="KW-0206">Cytoskeleton</keyword>
<dbReference type="OrthoDB" id="1925970at2759"/>
<accession>W1P369</accession>
<feature type="compositionally biased region" description="Polar residues" evidence="7">
    <location>
        <begin position="199"/>
        <end position="211"/>
    </location>
</feature>
<keyword evidence="4" id="KW-0493">Microtubule</keyword>
<dbReference type="KEGG" id="atr:18429482"/>
<sequence>MGREIDVPSFEKLEQYMEPNGVILDTNGLSSDQFSPRESEPEDPDEGKAKVACNNELLFAPNPEQSIESNDIEVKVCYTDDVIKVVDVCNVKNRDQEEPAEEIKPEVSLVENMELPAKTPEKSPDAKCESRKSKDPQKMNSPLKVNAGNGRSNCTVPQPFTLATDKRALNGTRPGPEISPVSANRHANATSPVILKKFQPSTGASSPSSLRKQFHSENMKPYDEEDACSVASSTAVSVRTMKIRASAPKFRCSERAEKRKEFYSKLEEKHHAQEAEKSQVEAKCKEEQEAALKLLRKSMTFKASPMPSFYHEGPPPKVELKKPPPTRAKSPKLGRRKSCDGHSDLSHCDPKGPCERGGRYSLGNQRSNGALLEVSKDRISNSNINIAAKLRDGGAKTARDSMKSLSLKRTVKGNVDIAGAKDVTVRS</sequence>
<feature type="compositionally biased region" description="Polar residues" evidence="7">
    <location>
        <begin position="149"/>
        <end position="158"/>
    </location>
</feature>
<feature type="coiled-coil region" evidence="6">
    <location>
        <begin position="263"/>
        <end position="297"/>
    </location>
</feature>
<evidence type="ECO:0000313" key="10">
    <source>
        <dbReference type="Proteomes" id="UP000017836"/>
    </source>
</evidence>